<evidence type="ECO:0000313" key="2">
    <source>
        <dbReference type="Proteomes" id="UP001307849"/>
    </source>
</evidence>
<dbReference type="Proteomes" id="UP001307849">
    <property type="component" value="Unassembled WGS sequence"/>
</dbReference>
<proteinExistence type="predicted"/>
<protein>
    <submittedName>
        <fullName evidence="1">Uncharacterized protein</fullName>
    </submittedName>
</protein>
<accession>A0AAN8RNY1</accession>
<comment type="caution">
    <text evidence="1">The sequence shown here is derived from an EMBL/GenBank/DDBJ whole genome shotgun (WGS) entry which is preliminary data.</text>
</comment>
<name>A0AAN8RNY1_9PEZI</name>
<reference evidence="1 2" key="1">
    <citation type="submission" date="2019-10" db="EMBL/GenBank/DDBJ databases">
        <authorList>
            <person name="Palmer J.M."/>
        </authorList>
    </citation>
    <scope>NUCLEOTIDE SEQUENCE [LARGE SCALE GENOMIC DNA]</scope>
    <source>
        <strain evidence="1 2">TWF506</strain>
    </source>
</reference>
<organism evidence="1 2">
    <name type="scientific">Arthrobotrys conoides</name>
    <dbReference type="NCBI Taxonomy" id="74498"/>
    <lineage>
        <taxon>Eukaryota</taxon>
        <taxon>Fungi</taxon>
        <taxon>Dikarya</taxon>
        <taxon>Ascomycota</taxon>
        <taxon>Pezizomycotina</taxon>
        <taxon>Orbiliomycetes</taxon>
        <taxon>Orbiliales</taxon>
        <taxon>Orbiliaceae</taxon>
        <taxon>Arthrobotrys</taxon>
    </lineage>
</organism>
<evidence type="ECO:0000313" key="1">
    <source>
        <dbReference type="EMBL" id="KAK6516453.1"/>
    </source>
</evidence>
<keyword evidence="2" id="KW-1185">Reference proteome</keyword>
<sequence>MERTCYGKRCPYSVEKDIVAFWTETRVLSGVVHFDRGENGNEILDVYLHPNNDKKLYKVDKTDILQLIRFLSEEGFTSAGPLLRTACDDPILIFDAQRQGIYRVKDLANSLYITTYRHLSEYQASRGA</sequence>
<dbReference type="AlphaFoldDB" id="A0AAN8RNY1"/>
<gene>
    <name evidence="1" type="ORF">TWF506_006359</name>
</gene>
<dbReference type="EMBL" id="JAVHJM010000003">
    <property type="protein sequence ID" value="KAK6516453.1"/>
    <property type="molecule type" value="Genomic_DNA"/>
</dbReference>